<sequence>MLRRSSTPPNPSLSIKKQTPALLKIPLLEFLFHCLSQLNCIFYPLSNGFRHSSVLAMNYDKIEFIGGSRRDEEKWRDSSSRRLGHDGECTIRATLNLWHCILCMLVIMASNIYDTPRVSLSSGLILNS</sequence>
<reference evidence="1 2" key="1">
    <citation type="journal article" date="2021" name="Commun. Biol.">
        <title>The genome of Shorea leprosula (Dipterocarpaceae) highlights the ecological relevance of drought in aseasonal tropical rainforests.</title>
        <authorList>
            <person name="Ng K.K.S."/>
            <person name="Kobayashi M.J."/>
            <person name="Fawcett J.A."/>
            <person name="Hatakeyama M."/>
            <person name="Paape T."/>
            <person name="Ng C.H."/>
            <person name="Ang C.C."/>
            <person name="Tnah L.H."/>
            <person name="Lee C.T."/>
            <person name="Nishiyama T."/>
            <person name="Sese J."/>
            <person name="O'Brien M.J."/>
            <person name="Copetti D."/>
            <person name="Mohd Noor M.I."/>
            <person name="Ong R.C."/>
            <person name="Putra M."/>
            <person name="Sireger I.Z."/>
            <person name="Indrioko S."/>
            <person name="Kosugi Y."/>
            <person name="Izuno A."/>
            <person name="Isagi Y."/>
            <person name="Lee S.L."/>
            <person name="Shimizu K.K."/>
        </authorList>
    </citation>
    <scope>NUCLEOTIDE SEQUENCE [LARGE SCALE GENOMIC DNA]</scope>
    <source>
        <strain evidence="1">214</strain>
    </source>
</reference>
<name>A0AAV5KUW6_9ROSI</name>
<comment type="caution">
    <text evidence="1">The sequence shown here is derived from an EMBL/GenBank/DDBJ whole genome shotgun (WGS) entry which is preliminary data.</text>
</comment>
<dbReference type="EMBL" id="BPVZ01000079">
    <property type="protein sequence ID" value="GKV28482.1"/>
    <property type="molecule type" value="Genomic_DNA"/>
</dbReference>
<keyword evidence="2" id="KW-1185">Reference proteome</keyword>
<organism evidence="1 2">
    <name type="scientific">Rubroshorea leprosula</name>
    <dbReference type="NCBI Taxonomy" id="152421"/>
    <lineage>
        <taxon>Eukaryota</taxon>
        <taxon>Viridiplantae</taxon>
        <taxon>Streptophyta</taxon>
        <taxon>Embryophyta</taxon>
        <taxon>Tracheophyta</taxon>
        <taxon>Spermatophyta</taxon>
        <taxon>Magnoliopsida</taxon>
        <taxon>eudicotyledons</taxon>
        <taxon>Gunneridae</taxon>
        <taxon>Pentapetalae</taxon>
        <taxon>rosids</taxon>
        <taxon>malvids</taxon>
        <taxon>Malvales</taxon>
        <taxon>Dipterocarpaceae</taxon>
        <taxon>Rubroshorea</taxon>
    </lineage>
</organism>
<protein>
    <submittedName>
        <fullName evidence="1">Uncharacterized protein</fullName>
    </submittedName>
</protein>
<accession>A0AAV5KUW6</accession>
<dbReference type="Proteomes" id="UP001054252">
    <property type="component" value="Unassembled WGS sequence"/>
</dbReference>
<evidence type="ECO:0000313" key="1">
    <source>
        <dbReference type="EMBL" id="GKV28482.1"/>
    </source>
</evidence>
<dbReference type="AlphaFoldDB" id="A0AAV5KUW6"/>
<gene>
    <name evidence="1" type="ORF">SLEP1_g37532</name>
</gene>
<evidence type="ECO:0000313" key="2">
    <source>
        <dbReference type="Proteomes" id="UP001054252"/>
    </source>
</evidence>
<proteinExistence type="predicted"/>